<gene>
    <name evidence="2" type="ORF">TR59068</name>
</gene>
<evidence type="ECO:0000313" key="2">
    <source>
        <dbReference type="EMBL" id="JAP46342.1"/>
    </source>
</evidence>
<dbReference type="EMBL" id="GEEE01016883">
    <property type="protein sequence ID" value="JAP46342.1"/>
    <property type="molecule type" value="Transcribed_RNA"/>
</dbReference>
<proteinExistence type="predicted"/>
<organism evidence="2">
    <name type="scientific">Schistocephalus solidus</name>
    <name type="common">Tapeworm</name>
    <dbReference type="NCBI Taxonomy" id="70667"/>
    <lineage>
        <taxon>Eukaryota</taxon>
        <taxon>Metazoa</taxon>
        <taxon>Spiralia</taxon>
        <taxon>Lophotrochozoa</taxon>
        <taxon>Platyhelminthes</taxon>
        <taxon>Cestoda</taxon>
        <taxon>Eucestoda</taxon>
        <taxon>Diphyllobothriidea</taxon>
        <taxon>Diphyllobothriidae</taxon>
        <taxon>Schistocephalus</taxon>
    </lineage>
</organism>
<evidence type="ECO:0000256" key="1">
    <source>
        <dbReference type="SAM" id="SignalP"/>
    </source>
</evidence>
<feature type="chain" id="PRO_5007051075" evidence="1">
    <location>
        <begin position="23"/>
        <end position="177"/>
    </location>
</feature>
<feature type="signal peptide" evidence="1">
    <location>
        <begin position="1"/>
        <end position="22"/>
    </location>
</feature>
<sequence length="177" mass="19998">MRTTGSMLLLFVVLLSFSGAQGIWKGFGLGLISMLKKQFRGDTDESLSANNFKNFLSALQETYDDLKKDPEIMHSAGLALSDVTDGKKDMPTALLNFMMGKSGLKVQTMIQNIFERSGQPEFAARMLEIVLKAYQVRNYAELTEDIHELGNGLKTILLQALEYLEEEIRQNQRSYEF</sequence>
<keyword evidence="1" id="KW-0732">Signal</keyword>
<reference evidence="2" key="1">
    <citation type="submission" date="2016-01" db="EMBL/GenBank/DDBJ databases">
        <title>Reference transcriptome for the parasite Schistocephalus solidus: insights into the molecular evolution of parasitism.</title>
        <authorList>
            <person name="Hebert F.O."/>
            <person name="Grambauer S."/>
            <person name="Barber I."/>
            <person name="Landry C.R."/>
            <person name="Aubin-Horth N."/>
        </authorList>
    </citation>
    <scope>NUCLEOTIDE SEQUENCE</scope>
</reference>
<protein>
    <submittedName>
        <fullName evidence="2">Uncharacterized protein</fullName>
    </submittedName>
</protein>
<dbReference type="AlphaFoldDB" id="A0A0X3PDZ5"/>
<accession>A0A0X3PDZ5</accession>
<name>A0A0X3PDZ5_SCHSO</name>